<evidence type="ECO:0000259" key="6">
    <source>
        <dbReference type="PROSITE" id="PS50157"/>
    </source>
</evidence>
<organism evidence="7 8">
    <name type="scientific">Enterospora canceri</name>
    <dbReference type="NCBI Taxonomy" id="1081671"/>
    <lineage>
        <taxon>Eukaryota</taxon>
        <taxon>Fungi</taxon>
        <taxon>Fungi incertae sedis</taxon>
        <taxon>Microsporidia</taxon>
        <taxon>Enterocytozoonidae</taxon>
        <taxon>Enterospora</taxon>
    </lineage>
</organism>
<dbReference type="OrthoDB" id="654211at2759"/>
<dbReference type="SMART" id="SM00355">
    <property type="entry name" value="ZnF_C2H2"/>
    <property type="match status" value="2"/>
</dbReference>
<keyword evidence="8" id="KW-1185">Reference proteome</keyword>
<sequence>MIEEYNAKIFEVTEQINEHKACALAGGNEQMEIYDINSLMYISLRSYVLLTEQITETTMPEAIYGWLQQQVYTEDVSSFVQNAKYAICTNFLEGRLLEEAKKFALENGGVSKKENKQPITFKYNDMDLYKKILEDGDFLSKQLKKSAPKAEEEKKETEDPYDALLYKTPKTYFTASEAMQLKSQKIFSTYSKFNDIFGLGQINLRPQNKMEDMKEFHNHQKNMIMRGILKPFSKPRGKQMDSDDKKDRPFQCKVPGCNRAFKRFEHLKRHNKMHTGEKPFVCKYPGCSRGFSRSDNLNAHYKTHNISAEQKDQLTTKNKRSSNFINFDSF</sequence>
<name>A0A1Y1SAD1_9MICR</name>
<evidence type="ECO:0000256" key="2">
    <source>
        <dbReference type="ARBA" id="ARBA00022737"/>
    </source>
</evidence>
<dbReference type="Gene3D" id="3.30.160.60">
    <property type="entry name" value="Classic Zinc Finger"/>
    <property type="match status" value="2"/>
</dbReference>
<evidence type="ECO:0000313" key="7">
    <source>
        <dbReference type="EMBL" id="ORD95143.1"/>
    </source>
</evidence>
<dbReference type="InterPro" id="IPR036236">
    <property type="entry name" value="Znf_C2H2_sf"/>
</dbReference>
<comment type="caution">
    <text evidence="7">The sequence shown here is derived from an EMBL/GenBank/DDBJ whole genome shotgun (WGS) entry which is preliminary data.</text>
</comment>
<protein>
    <recommendedName>
        <fullName evidence="6">C2H2-type domain-containing protein</fullName>
    </recommendedName>
</protein>
<keyword evidence="3 5" id="KW-0863">Zinc-finger</keyword>
<gene>
    <name evidence="7" type="ORF">ECANGB1_2468</name>
</gene>
<keyword evidence="4" id="KW-0862">Zinc</keyword>
<dbReference type="SUPFAM" id="SSF57667">
    <property type="entry name" value="beta-beta-alpha zinc fingers"/>
    <property type="match status" value="2"/>
</dbReference>
<evidence type="ECO:0000256" key="3">
    <source>
        <dbReference type="ARBA" id="ARBA00022771"/>
    </source>
</evidence>
<reference evidence="7 8" key="1">
    <citation type="journal article" date="2017" name="Environ. Microbiol.">
        <title>Decay of the glycolytic pathway and adaptation to intranuclear parasitism within Enterocytozoonidae microsporidia.</title>
        <authorList>
            <person name="Wiredu Boakye D."/>
            <person name="Jaroenlak P."/>
            <person name="Prachumwat A."/>
            <person name="Williams T.A."/>
            <person name="Bateman K.S."/>
            <person name="Itsathitphaisarn O."/>
            <person name="Sritunyalucksana K."/>
            <person name="Paszkiewicz K.H."/>
            <person name="Moore K.A."/>
            <person name="Stentiford G.D."/>
            <person name="Williams B.A."/>
        </authorList>
    </citation>
    <scope>NUCLEOTIDE SEQUENCE [LARGE SCALE GENOMIC DNA]</scope>
    <source>
        <strain evidence="7 8">GB1</strain>
    </source>
</reference>
<dbReference type="PROSITE" id="PS50157">
    <property type="entry name" value="ZINC_FINGER_C2H2_2"/>
    <property type="match status" value="2"/>
</dbReference>
<evidence type="ECO:0000256" key="4">
    <source>
        <dbReference type="ARBA" id="ARBA00022833"/>
    </source>
</evidence>
<evidence type="ECO:0000256" key="5">
    <source>
        <dbReference type="PROSITE-ProRule" id="PRU00042"/>
    </source>
</evidence>
<proteinExistence type="predicted"/>
<dbReference type="Pfam" id="PF00096">
    <property type="entry name" value="zf-C2H2"/>
    <property type="match status" value="2"/>
</dbReference>
<dbReference type="AlphaFoldDB" id="A0A1Y1SAD1"/>
<dbReference type="PROSITE" id="PS00028">
    <property type="entry name" value="ZINC_FINGER_C2H2_1"/>
    <property type="match status" value="2"/>
</dbReference>
<keyword evidence="1" id="KW-0479">Metal-binding</keyword>
<dbReference type="FunFam" id="3.30.160.60:FF:000125">
    <property type="entry name" value="Putative zinc finger protein 143"/>
    <property type="match status" value="2"/>
</dbReference>
<dbReference type="EMBL" id="LWDP01000002">
    <property type="protein sequence ID" value="ORD95143.1"/>
    <property type="molecule type" value="Genomic_DNA"/>
</dbReference>
<dbReference type="Proteomes" id="UP000192639">
    <property type="component" value="Unassembled WGS sequence"/>
</dbReference>
<dbReference type="InterPro" id="IPR013087">
    <property type="entry name" value="Znf_C2H2_type"/>
</dbReference>
<evidence type="ECO:0000313" key="8">
    <source>
        <dbReference type="Proteomes" id="UP000192639"/>
    </source>
</evidence>
<dbReference type="VEuPathDB" id="MicrosporidiaDB:ECANGB1_2468"/>
<dbReference type="PANTHER" id="PTHR23235">
    <property type="entry name" value="KRUEPPEL-LIKE TRANSCRIPTION FACTOR"/>
    <property type="match status" value="1"/>
</dbReference>
<evidence type="ECO:0000256" key="1">
    <source>
        <dbReference type="ARBA" id="ARBA00022723"/>
    </source>
</evidence>
<feature type="domain" description="C2H2-type" evidence="6">
    <location>
        <begin position="280"/>
        <end position="309"/>
    </location>
</feature>
<keyword evidence="2" id="KW-0677">Repeat</keyword>
<accession>A0A1Y1SAD1</accession>
<dbReference type="GO" id="GO:0008270">
    <property type="term" value="F:zinc ion binding"/>
    <property type="evidence" value="ECO:0007669"/>
    <property type="project" value="UniProtKB-KW"/>
</dbReference>
<feature type="domain" description="C2H2-type" evidence="6">
    <location>
        <begin position="250"/>
        <end position="279"/>
    </location>
</feature>